<evidence type="ECO:0000256" key="1">
    <source>
        <dbReference type="SAM" id="Phobius"/>
    </source>
</evidence>
<name>A0ABW9JMR1_9SPHI</name>
<proteinExistence type="predicted"/>
<keyword evidence="1" id="KW-0812">Transmembrane</keyword>
<keyword evidence="1" id="KW-0472">Membrane</keyword>
<comment type="caution">
    <text evidence="2">The sequence shown here is derived from an EMBL/GenBank/DDBJ whole genome shotgun (WGS) entry which is preliminary data.</text>
</comment>
<keyword evidence="1" id="KW-1133">Transmembrane helix</keyword>
<feature type="transmembrane region" description="Helical" evidence="1">
    <location>
        <begin position="7"/>
        <end position="27"/>
    </location>
</feature>
<dbReference type="Proteomes" id="UP001517367">
    <property type="component" value="Unassembled WGS sequence"/>
</dbReference>
<evidence type="ECO:0000313" key="2">
    <source>
        <dbReference type="EMBL" id="MFN0293734.1"/>
    </source>
</evidence>
<dbReference type="RefSeq" id="WP_138729390.1">
    <property type="nucleotide sequence ID" value="NZ_SRMP02000051.1"/>
</dbReference>
<reference evidence="2 3" key="1">
    <citation type="submission" date="2024-12" db="EMBL/GenBank/DDBJ databases">
        <authorList>
            <person name="Hu S."/>
        </authorList>
    </citation>
    <scope>NUCLEOTIDE SEQUENCE [LARGE SCALE GENOMIC DNA]</scope>
    <source>
        <strain evidence="2 3">P-25</strain>
    </source>
</reference>
<organism evidence="2 3">
    <name type="scientific">Pedobacter helvus</name>
    <dbReference type="NCBI Taxonomy" id="2563444"/>
    <lineage>
        <taxon>Bacteria</taxon>
        <taxon>Pseudomonadati</taxon>
        <taxon>Bacteroidota</taxon>
        <taxon>Sphingobacteriia</taxon>
        <taxon>Sphingobacteriales</taxon>
        <taxon>Sphingobacteriaceae</taxon>
        <taxon>Pedobacter</taxon>
    </lineage>
</organism>
<feature type="transmembrane region" description="Helical" evidence="1">
    <location>
        <begin position="39"/>
        <end position="59"/>
    </location>
</feature>
<gene>
    <name evidence="2" type="ORF">E5L68_020330</name>
</gene>
<evidence type="ECO:0000313" key="3">
    <source>
        <dbReference type="Proteomes" id="UP001517367"/>
    </source>
</evidence>
<accession>A0ABW9JMR1</accession>
<keyword evidence="3" id="KW-1185">Reference proteome</keyword>
<sequence>MIKHLKLTKAVVAMALGIVALIVAKIMENYKMEGNQVVLSVAGVLFIASALIFLYPIVFAKKADKDGKSVELQPVEKEPENQALNAS</sequence>
<protein>
    <submittedName>
        <fullName evidence="2">Isoleucyl-tRNA synthetase</fullName>
    </submittedName>
</protein>
<dbReference type="EMBL" id="SRMP02000051">
    <property type="protein sequence ID" value="MFN0293734.1"/>
    <property type="molecule type" value="Genomic_DNA"/>
</dbReference>